<dbReference type="AlphaFoldDB" id="A0A5D2J5Z0"/>
<proteinExistence type="predicted"/>
<organism evidence="1 2">
    <name type="scientific">Gossypium tomentosum</name>
    <name type="common">Hawaiian cotton</name>
    <name type="synonym">Gossypium sandvicense</name>
    <dbReference type="NCBI Taxonomy" id="34277"/>
    <lineage>
        <taxon>Eukaryota</taxon>
        <taxon>Viridiplantae</taxon>
        <taxon>Streptophyta</taxon>
        <taxon>Embryophyta</taxon>
        <taxon>Tracheophyta</taxon>
        <taxon>Spermatophyta</taxon>
        <taxon>Magnoliopsida</taxon>
        <taxon>eudicotyledons</taxon>
        <taxon>Gunneridae</taxon>
        <taxon>Pentapetalae</taxon>
        <taxon>rosids</taxon>
        <taxon>malvids</taxon>
        <taxon>Malvales</taxon>
        <taxon>Malvaceae</taxon>
        <taxon>Malvoideae</taxon>
        <taxon>Gossypium</taxon>
    </lineage>
</organism>
<accession>A0A5D2J5Z0</accession>
<evidence type="ECO:0000313" key="2">
    <source>
        <dbReference type="Proteomes" id="UP000322667"/>
    </source>
</evidence>
<name>A0A5D2J5Z0_GOSTO</name>
<dbReference type="Proteomes" id="UP000322667">
    <property type="component" value="Chromosome D10"/>
</dbReference>
<dbReference type="EMBL" id="CM017632">
    <property type="protein sequence ID" value="TYH49932.1"/>
    <property type="molecule type" value="Genomic_DNA"/>
</dbReference>
<sequence length="47" mass="5620">MFCSTIIRWSFDIDKLNANWWINWGFSGSTRCLKVLRNPNQTAWVRS</sequence>
<evidence type="ECO:0000313" key="1">
    <source>
        <dbReference type="EMBL" id="TYH49932.1"/>
    </source>
</evidence>
<protein>
    <submittedName>
        <fullName evidence="1">Uncharacterized protein</fullName>
    </submittedName>
</protein>
<keyword evidence="2" id="KW-1185">Reference proteome</keyword>
<gene>
    <name evidence="1" type="ORF">ES332_D10G170500v1</name>
</gene>
<reference evidence="1 2" key="1">
    <citation type="submission" date="2019-07" db="EMBL/GenBank/DDBJ databases">
        <title>WGS assembly of Gossypium tomentosum.</title>
        <authorList>
            <person name="Chen Z.J."/>
            <person name="Sreedasyam A."/>
            <person name="Ando A."/>
            <person name="Song Q."/>
            <person name="De L."/>
            <person name="Hulse-Kemp A."/>
            <person name="Ding M."/>
            <person name="Ye W."/>
            <person name="Kirkbride R."/>
            <person name="Jenkins J."/>
            <person name="Plott C."/>
            <person name="Lovell J."/>
            <person name="Lin Y.-M."/>
            <person name="Vaughn R."/>
            <person name="Liu B."/>
            <person name="Li W."/>
            <person name="Simpson S."/>
            <person name="Scheffler B."/>
            <person name="Saski C."/>
            <person name="Grover C."/>
            <person name="Hu G."/>
            <person name="Conover J."/>
            <person name="Carlson J."/>
            <person name="Shu S."/>
            <person name="Boston L."/>
            <person name="Williams M."/>
            <person name="Peterson D."/>
            <person name="Mcgee K."/>
            <person name="Jones D."/>
            <person name="Wendel J."/>
            <person name="Stelly D."/>
            <person name="Grimwood J."/>
            <person name="Schmutz J."/>
        </authorList>
    </citation>
    <scope>NUCLEOTIDE SEQUENCE [LARGE SCALE GENOMIC DNA]</scope>
    <source>
        <strain evidence="1">7179.01</strain>
    </source>
</reference>